<dbReference type="Gene3D" id="3.80.10.10">
    <property type="entry name" value="Ribonuclease Inhibitor"/>
    <property type="match status" value="1"/>
</dbReference>
<name>A0A397V823_9GLOM</name>
<comment type="caution">
    <text evidence="2">The sequence shown here is derived from an EMBL/GenBank/DDBJ whole genome shotgun (WGS) entry which is preliminary data.</text>
</comment>
<evidence type="ECO:0000259" key="1">
    <source>
        <dbReference type="Pfam" id="PF12937"/>
    </source>
</evidence>
<dbReference type="AlphaFoldDB" id="A0A397V823"/>
<evidence type="ECO:0000313" key="2">
    <source>
        <dbReference type="EMBL" id="RIB18222.1"/>
    </source>
</evidence>
<dbReference type="InterPro" id="IPR001810">
    <property type="entry name" value="F-box_dom"/>
</dbReference>
<dbReference type="SUPFAM" id="SSF52047">
    <property type="entry name" value="RNI-like"/>
    <property type="match status" value="1"/>
</dbReference>
<dbReference type="InterPro" id="IPR036047">
    <property type="entry name" value="F-box-like_dom_sf"/>
</dbReference>
<dbReference type="OrthoDB" id="2351154at2759"/>
<protein>
    <recommendedName>
        <fullName evidence="1">F-box domain-containing protein</fullName>
    </recommendedName>
</protein>
<keyword evidence="3" id="KW-1185">Reference proteome</keyword>
<evidence type="ECO:0000313" key="3">
    <source>
        <dbReference type="Proteomes" id="UP000266673"/>
    </source>
</evidence>
<sequence>MASKIFMGDMPELMENILNYLNNEYHSLFSCALVSRHWCKMAIPIIWRDPFSLDSRNPVIIPIYLSSLVETEKLILKEHGLIVDFPNTLFQYARFLEVLNLAFLNGKVIQWIKLQLFDQQTNNSSLKHHIINLLLKIFIDGGARLIKFKLSFFNNIGEIKSEIFNLLDLNKRFFSRLEEVYVNVVRVDKPCFDKAIELLRILAKNATKLNSFNISSLKVPPILDSDYHSKLCHEFIRIIKSQEQLRRFGLFGRPIFYIRLNDVILALESQKKTLKEIIIYNCRYNIEFEELINSGKLEKLDVIRIINCKGGDKMLKSLSINHYKVTTLEITTTYYANRLDYSVRTLNVIQILENSGTLLQRFKFNLGGHEIGSQTLLIETLIAFCPNIVYLNLSTVKLSDQLLKLIGSLQKLQFLTLYWLEDKSEIMKELVIQLAKILPSTLQYLDLSKNLHIETFLNQCDAPLKQLIFYVDYFYKKKMEALINYYMKKRTLNEVNIVIYTKETRFYRFEDWNVSATCWIKIRQALKGHVKLLPYQSIVVNC</sequence>
<accession>A0A397V823</accession>
<dbReference type="Proteomes" id="UP000266673">
    <property type="component" value="Unassembled WGS sequence"/>
</dbReference>
<dbReference type="InterPro" id="IPR032675">
    <property type="entry name" value="LRR_dom_sf"/>
</dbReference>
<dbReference type="EMBL" id="QKWP01000553">
    <property type="protein sequence ID" value="RIB18222.1"/>
    <property type="molecule type" value="Genomic_DNA"/>
</dbReference>
<gene>
    <name evidence="2" type="ORF">C2G38_2245909</name>
</gene>
<dbReference type="SUPFAM" id="SSF81383">
    <property type="entry name" value="F-box domain"/>
    <property type="match status" value="1"/>
</dbReference>
<feature type="domain" description="F-box" evidence="1">
    <location>
        <begin position="11"/>
        <end position="51"/>
    </location>
</feature>
<dbReference type="Pfam" id="PF12937">
    <property type="entry name" value="F-box-like"/>
    <property type="match status" value="1"/>
</dbReference>
<proteinExistence type="predicted"/>
<reference evidence="2 3" key="1">
    <citation type="submission" date="2018-06" db="EMBL/GenBank/DDBJ databases">
        <title>Comparative genomics reveals the genomic features of Rhizophagus irregularis, R. cerebriforme, R. diaphanum and Gigaspora rosea, and their symbiotic lifestyle signature.</title>
        <authorList>
            <person name="Morin E."/>
            <person name="San Clemente H."/>
            <person name="Chen E.C.H."/>
            <person name="De La Providencia I."/>
            <person name="Hainaut M."/>
            <person name="Kuo A."/>
            <person name="Kohler A."/>
            <person name="Murat C."/>
            <person name="Tang N."/>
            <person name="Roy S."/>
            <person name="Loubradou J."/>
            <person name="Henrissat B."/>
            <person name="Grigoriev I.V."/>
            <person name="Corradi N."/>
            <person name="Roux C."/>
            <person name="Martin F.M."/>
        </authorList>
    </citation>
    <scope>NUCLEOTIDE SEQUENCE [LARGE SCALE GENOMIC DNA]</scope>
    <source>
        <strain evidence="2 3">DAOM 194757</strain>
    </source>
</reference>
<organism evidence="2 3">
    <name type="scientific">Gigaspora rosea</name>
    <dbReference type="NCBI Taxonomy" id="44941"/>
    <lineage>
        <taxon>Eukaryota</taxon>
        <taxon>Fungi</taxon>
        <taxon>Fungi incertae sedis</taxon>
        <taxon>Mucoromycota</taxon>
        <taxon>Glomeromycotina</taxon>
        <taxon>Glomeromycetes</taxon>
        <taxon>Diversisporales</taxon>
        <taxon>Gigasporaceae</taxon>
        <taxon>Gigaspora</taxon>
    </lineage>
</organism>